<sequence>MTQTTATQRARPHPLVGAAREATSPASPFLTLRGVGLSYGSREVLRNVDLSVAPGELVSVLGPSGSGKSTLLRIAAGLLPPSHGVVDVDGAALRGPRPDVALAFQDPCLLPWLTVERNVAFGLTFARQPSISRDARRLRIDAALAEVGLAHAHALRPRQLSGGMAQRVALARCLVRQPRALLLDEPFGALDEVTRADMQRLLVTVVRDTGAATVLVTHDIDEALLVSDRVVLLGNQGRTLAQWTLDMPAPREAQVQALGALRIEILEALQQAMSRDAAAARLPMRLSCG</sequence>
<keyword evidence="2" id="KW-0813">Transport</keyword>
<protein>
    <submittedName>
        <fullName evidence="9">Bicarbonate transport ATP-binding protein CmpD</fullName>
        <ecNumber evidence="9">3.6.3.-</ecNumber>
    </submittedName>
</protein>
<dbReference type="SUPFAM" id="SSF52540">
    <property type="entry name" value="P-loop containing nucleoside triphosphate hydrolases"/>
    <property type="match status" value="1"/>
</dbReference>
<accession>A0ABY6WPU0</accession>
<dbReference type="EC" id="3.6.3.-" evidence="9"/>
<evidence type="ECO:0000259" key="8">
    <source>
        <dbReference type="PROSITE" id="PS50893"/>
    </source>
</evidence>
<dbReference type="PROSITE" id="PS00211">
    <property type="entry name" value="ABC_TRANSPORTER_1"/>
    <property type="match status" value="1"/>
</dbReference>
<evidence type="ECO:0000256" key="6">
    <source>
        <dbReference type="ARBA" id="ARBA00022840"/>
    </source>
</evidence>
<dbReference type="EMBL" id="CABPSO010000021">
    <property type="protein sequence ID" value="VVE72814.1"/>
    <property type="molecule type" value="Genomic_DNA"/>
</dbReference>
<dbReference type="InterPro" id="IPR003593">
    <property type="entry name" value="AAA+_ATPase"/>
</dbReference>
<dbReference type="GO" id="GO:0005524">
    <property type="term" value="F:ATP binding"/>
    <property type="evidence" value="ECO:0007669"/>
    <property type="project" value="UniProtKB-KW"/>
</dbReference>
<dbReference type="Gene3D" id="3.40.50.300">
    <property type="entry name" value="P-loop containing nucleotide triphosphate hydrolases"/>
    <property type="match status" value="1"/>
</dbReference>
<feature type="region of interest" description="Disordered" evidence="7">
    <location>
        <begin position="1"/>
        <end position="22"/>
    </location>
</feature>
<evidence type="ECO:0000256" key="4">
    <source>
        <dbReference type="ARBA" id="ARBA00022519"/>
    </source>
</evidence>
<dbReference type="Pfam" id="PF00005">
    <property type="entry name" value="ABC_tran"/>
    <property type="match status" value="1"/>
</dbReference>
<dbReference type="InterPro" id="IPR003439">
    <property type="entry name" value="ABC_transporter-like_ATP-bd"/>
</dbReference>
<dbReference type="SMART" id="SM00382">
    <property type="entry name" value="AAA"/>
    <property type="match status" value="1"/>
</dbReference>
<dbReference type="RefSeq" id="WP_150646701.1">
    <property type="nucleotide sequence ID" value="NZ_CABPSO010000021.1"/>
</dbReference>
<reference evidence="9 10" key="1">
    <citation type="submission" date="2019-08" db="EMBL/GenBank/DDBJ databases">
        <authorList>
            <person name="Peeters C."/>
        </authorList>
    </citation>
    <scope>NUCLEOTIDE SEQUENCE [LARGE SCALE GENOMIC DNA]</scope>
    <source>
        <strain evidence="9 10">LMG 31119</strain>
    </source>
</reference>
<evidence type="ECO:0000313" key="10">
    <source>
        <dbReference type="Proteomes" id="UP000361468"/>
    </source>
</evidence>
<keyword evidence="9" id="KW-0378">Hydrolase</keyword>
<dbReference type="InterPro" id="IPR017871">
    <property type="entry name" value="ABC_transporter-like_CS"/>
</dbReference>
<keyword evidence="5" id="KW-0547">Nucleotide-binding</keyword>
<dbReference type="PANTHER" id="PTHR42788:SF19">
    <property type="entry name" value="ALIPHATIC SULFONATES IMPORT ATP-BINDING PROTEIN SSUB 2"/>
    <property type="match status" value="1"/>
</dbReference>
<dbReference type="GO" id="GO:0016787">
    <property type="term" value="F:hydrolase activity"/>
    <property type="evidence" value="ECO:0007669"/>
    <property type="project" value="UniProtKB-KW"/>
</dbReference>
<evidence type="ECO:0000256" key="1">
    <source>
        <dbReference type="ARBA" id="ARBA00005417"/>
    </source>
</evidence>
<comment type="caution">
    <text evidence="9">The sequence shown here is derived from an EMBL/GenBank/DDBJ whole genome shotgun (WGS) entry which is preliminary data.</text>
</comment>
<name>A0ABY6WPU0_9BURK</name>
<dbReference type="Proteomes" id="UP000361468">
    <property type="component" value="Unassembled WGS sequence"/>
</dbReference>
<evidence type="ECO:0000313" key="9">
    <source>
        <dbReference type="EMBL" id="VVE72814.1"/>
    </source>
</evidence>
<feature type="domain" description="ABC transporter" evidence="8">
    <location>
        <begin position="30"/>
        <end position="261"/>
    </location>
</feature>
<dbReference type="InterPro" id="IPR027417">
    <property type="entry name" value="P-loop_NTPase"/>
</dbReference>
<dbReference type="CDD" id="cd03293">
    <property type="entry name" value="ABC_NrtD_SsuB_transporters"/>
    <property type="match status" value="1"/>
</dbReference>
<comment type="similarity">
    <text evidence="1">Belongs to the ABC transporter superfamily.</text>
</comment>
<evidence type="ECO:0000256" key="3">
    <source>
        <dbReference type="ARBA" id="ARBA00022475"/>
    </source>
</evidence>
<keyword evidence="3" id="KW-1003">Cell membrane</keyword>
<gene>
    <name evidence="9" type="primary">cmpD_4</name>
    <name evidence="9" type="ORF">PPN31119_04391</name>
</gene>
<proteinExistence type="inferred from homology"/>
<keyword evidence="4" id="KW-0997">Cell inner membrane</keyword>
<keyword evidence="4" id="KW-0472">Membrane</keyword>
<evidence type="ECO:0000256" key="7">
    <source>
        <dbReference type="SAM" id="MobiDB-lite"/>
    </source>
</evidence>
<dbReference type="PROSITE" id="PS50893">
    <property type="entry name" value="ABC_TRANSPORTER_2"/>
    <property type="match status" value="1"/>
</dbReference>
<keyword evidence="6 9" id="KW-0067">ATP-binding</keyword>
<dbReference type="PANTHER" id="PTHR42788">
    <property type="entry name" value="TAURINE IMPORT ATP-BINDING PROTEIN-RELATED"/>
    <property type="match status" value="1"/>
</dbReference>
<dbReference type="InterPro" id="IPR050166">
    <property type="entry name" value="ABC_transporter_ATP-bind"/>
</dbReference>
<keyword evidence="10" id="KW-1185">Reference proteome</keyword>
<organism evidence="9 10">
    <name type="scientific">Pandoraea pnomenusa</name>
    <dbReference type="NCBI Taxonomy" id="93220"/>
    <lineage>
        <taxon>Bacteria</taxon>
        <taxon>Pseudomonadati</taxon>
        <taxon>Pseudomonadota</taxon>
        <taxon>Betaproteobacteria</taxon>
        <taxon>Burkholderiales</taxon>
        <taxon>Burkholderiaceae</taxon>
        <taxon>Pandoraea</taxon>
    </lineage>
</organism>
<evidence type="ECO:0000256" key="2">
    <source>
        <dbReference type="ARBA" id="ARBA00022448"/>
    </source>
</evidence>
<evidence type="ECO:0000256" key="5">
    <source>
        <dbReference type="ARBA" id="ARBA00022741"/>
    </source>
</evidence>